<dbReference type="PANTHER" id="PTHR45527:SF1">
    <property type="entry name" value="FATTY ACID SYNTHASE"/>
    <property type="match status" value="1"/>
</dbReference>
<dbReference type="GO" id="GO:0031177">
    <property type="term" value="F:phosphopantetheine binding"/>
    <property type="evidence" value="ECO:0007669"/>
    <property type="project" value="TreeGrafter"/>
</dbReference>
<gene>
    <name evidence="2" type="ORF">Ae201684_015957</name>
</gene>
<evidence type="ECO:0000259" key="1">
    <source>
        <dbReference type="Pfam" id="PF00668"/>
    </source>
</evidence>
<dbReference type="VEuPathDB" id="FungiDB:AeMF1_004925"/>
<reference evidence="2 3" key="1">
    <citation type="submission" date="2019-07" db="EMBL/GenBank/DDBJ databases">
        <title>Genomics analysis of Aphanomyces spp. identifies a new class of oomycete effector associated with host adaptation.</title>
        <authorList>
            <person name="Gaulin E."/>
        </authorList>
    </citation>
    <scope>NUCLEOTIDE SEQUENCE [LARGE SCALE GENOMIC DNA]</scope>
    <source>
        <strain evidence="2 3">ATCC 201684</strain>
    </source>
</reference>
<dbReference type="SUPFAM" id="SSF52777">
    <property type="entry name" value="CoA-dependent acyltransferases"/>
    <property type="match status" value="1"/>
</dbReference>
<dbReference type="Gene3D" id="3.30.559.30">
    <property type="entry name" value="Nonribosomal peptide synthetase, condensation domain"/>
    <property type="match status" value="1"/>
</dbReference>
<sequence length="222" mass="24855">MACEGYRRVARQHEILRTTFVSLSSGLVQIIRSDIAEPSVEHVTVPRLEDYFKTDYARGFALGDRSFVRFTIVSAGSEEYAVLTIHHALYDGWSFSLLVEDLLDAFHGRPISSRPSFRGFVDYIQAQDANKTQAYWESELRGVVSSIIAPGSKMLAEEDSRPSVLVEFPGEEISLAAKHAQVTFATLTKFAWAATIRKFLRQQDTVMGESITGQFVVGPNVW</sequence>
<protein>
    <recommendedName>
        <fullName evidence="1">Condensation domain-containing protein</fullName>
    </recommendedName>
</protein>
<comment type="caution">
    <text evidence="2">The sequence shown here is derived from an EMBL/GenBank/DDBJ whole genome shotgun (WGS) entry which is preliminary data.</text>
</comment>
<dbReference type="GO" id="GO:0043041">
    <property type="term" value="P:amino acid activation for nonribosomal peptide biosynthetic process"/>
    <property type="evidence" value="ECO:0007669"/>
    <property type="project" value="TreeGrafter"/>
</dbReference>
<dbReference type="AlphaFoldDB" id="A0A6G0WE37"/>
<dbReference type="GO" id="GO:0044550">
    <property type="term" value="P:secondary metabolite biosynthetic process"/>
    <property type="evidence" value="ECO:0007669"/>
    <property type="project" value="TreeGrafter"/>
</dbReference>
<name>A0A6G0WE37_9STRA</name>
<dbReference type="InterPro" id="IPR023213">
    <property type="entry name" value="CAT-like_dom_sf"/>
</dbReference>
<dbReference type="InterPro" id="IPR001242">
    <property type="entry name" value="Condensation_dom"/>
</dbReference>
<keyword evidence="3" id="KW-1185">Reference proteome</keyword>
<dbReference type="PANTHER" id="PTHR45527">
    <property type="entry name" value="NONRIBOSOMAL PEPTIDE SYNTHETASE"/>
    <property type="match status" value="1"/>
</dbReference>
<dbReference type="Gene3D" id="3.30.559.10">
    <property type="entry name" value="Chloramphenicol acetyltransferase-like domain"/>
    <property type="match status" value="1"/>
</dbReference>
<evidence type="ECO:0000313" key="2">
    <source>
        <dbReference type="EMBL" id="KAF0725624.1"/>
    </source>
</evidence>
<proteinExistence type="predicted"/>
<dbReference type="Proteomes" id="UP000481153">
    <property type="component" value="Unassembled WGS sequence"/>
</dbReference>
<dbReference type="Pfam" id="PF00668">
    <property type="entry name" value="Condensation"/>
    <property type="match status" value="1"/>
</dbReference>
<evidence type="ECO:0000313" key="3">
    <source>
        <dbReference type="Proteomes" id="UP000481153"/>
    </source>
</evidence>
<feature type="domain" description="Condensation" evidence="1">
    <location>
        <begin position="9"/>
        <end position="212"/>
    </location>
</feature>
<accession>A0A6G0WE37</accession>
<dbReference type="EMBL" id="VJMJ01000237">
    <property type="protein sequence ID" value="KAF0725624.1"/>
    <property type="molecule type" value="Genomic_DNA"/>
</dbReference>
<dbReference type="GO" id="GO:0003824">
    <property type="term" value="F:catalytic activity"/>
    <property type="evidence" value="ECO:0007669"/>
    <property type="project" value="InterPro"/>
</dbReference>
<dbReference type="GO" id="GO:0005737">
    <property type="term" value="C:cytoplasm"/>
    <property type="evidence" value="ECO:0007669"/>
    <property type="project" value="TreeGrafter"/>
</dbReference>
<organism evidence="2 3">
    <name type="scientific">Aphanomyces euteiches</name>
    <dbReference type="NCBI Taxonomy" id="100861"/>
    <lineage>
        <taxon>Eukaryota</taxon>
        <taxon>Sar</taxon>
        <taxon>Stramenopiles</taxon>
        <taxon>Oomycota</taxon>
        <taxon>Saprolegniomycetes</taxon>
        <taxon>Saprolegniales</taxon>
        <taxon>Verrucalvaceae</taxon>
        <taxon>Aphanomyces</taxon>
    </lineage>
</organism>